<evidence type="ECO:0000313" key="2">
    <source>
        <dbReference type="Proteomes" id="UP000752012"/>
    </source>
</evidence>
<dbReference type="AlphaFoldDB" id="A0A969PVN0"/>
<dbReference type="EMBL" id="JAATHJ010000003">
    <property type="protein sequence ID" value="NJP36497.1"/>
    <property type="molecule type" value="Genomic_DNA"/>
</dbReference>
<dbReference type="RefSeq" id="WP_168004791.1">
    <property type="nucleotide sequence ID" value="NZ_JAATHJ010000003.1"/>
</dbReference>
<proteinExistence type="predicted"/>
<protein>
    <submittedName>
        <fullName evidence="1">Uncharacterized protein</fullName>
    </submittedName>
</protein>
<accession>A0A969PVN0</accession>
<evidence type="ECO:0000313" key="1">
    <source>
        <dbReference type="EMBL" id="NJP36497.1"/>
    </source>
</evidence>
<dbReference type="Proteomes" id="UP000752012">
    <property type="component" value="Unassembled WGS sequence"/>
</dbReference>
<keyword evidence="2" id="KW-1185">Reference proteome</keyword>
<name>A0A969PVN0_9BACI</name>
<reference evidence="1 2" key="1">
    <citation type="submission" date="2020-03" db="EMBL/GenBank/DDBJ databases">
        <title>Assessment of the enzymatic potential of alkaline-tolerant lipase obtained from Bacillus luteus H11 (technogenic soil) for the bioremediation of saline soils contaminated with petroleum substances.</title>
        <authorList>
            <person name="Kalwasinska A."/>
        </authorList>
    </citation>
    <scope>NUCLEOTIDE SEQUENCE [LARGE SCALE GENOMIC DNA]</scope>
    <source>
        <strain evidence="1 2">H11</strain>
    </source>
</reference>
<organism evidence="1 2">
    <name type="scientific">Alkalicoccus luteus</name>
    <dbReference type="NCBI Taxonomy" id="1237094"/>
    <lineage>
        <taxon>Bacteria</taxon>
        <taxon>Bacillati</taxon>
        <taxon>Bacillota</taxon>
        <taxon>Bacilli</taxon>
        <taxon>Bacillales</taxon>
        <taxon>Bacillaceae</taxon>
        <taxon>Alkalicoccus</taxon>
    </lineage>
</organism>
<comment type="caution">
    <text evidence="1">The sequence shown here is derived from an EMBL/GenBank/DDBJ whole genome shotgun (WGS) entry which is preliminary data.</text>
</comment>
<gene>
    <name evidence="1" type="ORF">HCN83_02705</name>
</gene>
<sequence length="106" mass="12538">MPKEQYFVIWRSGTDVELSPILPDTQLIHYEVLLDRESKAELESKLAEVQDGDVMPEHIFVSPFDETRDEKDKIELGDDEDNLFHKIYKYGSETTKKRLEEMYNQI</sequence>